<accession>A0A6C0BEE9</accession>
<sequence length="1074" mass="121059">MDSSNRIDRIFMLQSEIEKNENHSQHYDKTLDNYPTDYNSDFIIDTNREIVEYITEKIKTIDKKLESIERIDNEIYDINKKIIILCSKTDILDKEFDEVNNTQKIKYEDRDSKSVFKFLKSDVESISNKVSSLLDSNSQIESKISSLSNSLESTDDKVKNLVSKTNNVDDNFIPYVRTEIDNIKKKFETFKKSNDDNYSSTQQEIQSLLNKHQNVERNNNENFNNINNHHSDLIDKFQTLSQKINQIADNKPLQEISKMIDHLKNDFNDHKENTSQNSHSIDLLGDNLNAFKDEINENNSSIEDKLKELHESLSSLKDHLSKISSLITTTNDSFLQRIKKLSDSDSEHTRKINSLISGDDLSLELSKALEDKISSLTDNNNSLLSMIEKLQSNDINTSRDITNLTKKISSVIETNNSKFSEIDSNISLNSGLGDKISSLKESFESFIGLYNNYSSNVSNKLLSIMELIKINDEKSNDKHTSINENLRSYQDNTNLQINSIRDSISFLADASSTAQKIYNSISSINSRVGSTESKFEKLDGEFLKLKTILESFKSSNEDQINKQKDQESQLEKIQNDNSINSGFLISLQNTIKEMKDASNSDTRFSTLLSQFNVLSNLVSTLKTTLESNSGSNNTIKLQTSFSILSSKVDSISNEIDRKTLPLTEIQKEIAYIKQIVTTVTDQNGFKLLIQKVSDNVDKANDSTLKLKQTTDKHETIINDLKSKIDALKEENNSTAQVSSNPEIKTLETEIKSSVDAFKESTSNQISNLDAEMIKFRAQISSYLTPSQVSLIKEELQETKNIIQQVVNEDISDLKKGLINLKSRIELLYSNFENQNNLAADTESTPSSNENKITVLQNEVEELKSIIGSLNISNIQNLILKLQNQVEYNSNDHSNKNGIKLVPGYDSISGKTNPSVTSLFDDSDESLLAVGNEVTFRKDIKGFSGLDFKSGKFGYGPKYSIKEKYSLDVKGDSKLDGKLNGIEISDLGRVPRSTQNVFATTGSVIQIPYSGSFPNGIRVLLDNTEIKQSKKNGYLYSLGNEMINIRCGSESIGHTFDRTGKLKANSSGNYSVQIF</sequence>
<dbReference type="Gene3D" id="1.10.287.1490">
    <property type="match status" value="1"/>
</dbReference>
<evidence type="ECO:0000256" key="1">
    <source>
        <dbReference type="SAM" id="Coils"/>
    </source>
</evidence>
<evidence type="ECO:0000313" key="2">
    <source>
        <dbReference type="EMBL" id="QHS89778.1"/>
    </source>
</evidence>
<dbReference type="AlphaFoldDB" id="A0A6C0BEE9"/>
<organism evidence="2">
    <name type="scientific">viral metagenome</name>
    <dbReference type="NCBI Taxonomy" id="1070528"/>
    <lineage>
        <taxon>unclassified sequences</taxon>
        <taxon>metagenomes</taxon>
        <taxon>organismal metagenomes</taxon>
    </lineage>
</organism>
<proteinExistence type="predicted"/>
<dbReference type="EMBL" id="MN739120">
    <property type="protein sequence ID" value="QHS89778.1"/>
    <property type="molecule type" value="Genomic_DNA"/>
</dbReference>
<name>A0A6C0BEE9_9ZZZZ</name>
<protein>
    <submittedName>
        <fullName evidence="2">Uncharacterized protein</fullName>
    </submittedName>
</protein>
<keyword evidence="1" id="KW-0175">Coiled coil</keyword>
<reference evidence="2" key="1">
    <citation type="journal article" date="2020" name="Nature">
        <title>Giant virus diversity and host interactions through global metagenomics.</title>
        <authorList>
            <person name="Schulz F."/>
            <person name="Roux S."/>
            <person name="Paez-Espino D."/>
            <person name="Jungbluth S."/>
            <person name="Walsh D.A."/>
            <person name="Denef V.J."/>
            <person name="McMahon K.D."/>
            <person name="Konstantinidis K.T."/>
            <person name="Eloe-Fadrosh E.A."/>
            <person name="Kyrpides N.C."/>
            <person name="Woyke T."/>
        </authorList>
    </citation>
    <scope>NUCLEOTIDE SEQUENCE</scope>
    <source>
        <strain evidence="2">GVMAG-M-3300010160-4</strain>
    </source>
</reference>
<feature type="coiled-coil region" evidence="1">
    <location>
        <begin position="710"/>
        <end position="737"/>
    </location>
</feature>
<feature type="coiled-coil region" evidence="1">
    <location>
        <begin position="253"/>
        <end position="319"/>
    </location>
</feature>
<dbReference type="SUPFAM" id="SSF58104">
    <property type="entry name" value="Methyl-accepting chemotaxis protein (MCP) signaling domain"/>
    <property type="match status" value="1"/>
</dbReference>